<dbReference type="InterPro" id="IPR003593">
    <property type="entry name" value="AAA+_ATPase"/>
</dbReference>
<name>A0AA41XEI9_9BACI</name>
<dbReference type="Proteomes" id="UP001156102">
    <property type="component" value="Unassembled WGS sequence"/>
</dbReference>
<dbReference type="InterPro" id="IPR003439">
    <property type="entry name" value="ABC_transporter-like_ATP-bd"/>
</dbReference>
<dbReference type="RefSeq" id="WP_254760575.1">
    <property type="nucleotide sequence ID" value="NZ_JANCLT010000013.1"/>
</dbReference>
<dbReference type="PANTHER" id="PTHR42711:SF5">
    <property type="entry name" value="ABC TRANSPORTER ATP-BINDING PROTEIN NATA"/>
    <property type="match status" value="1"/>
</dbReference>
<dbReference type="SMART" id="SM00382">
    <property type="entry name" value="AAA"/>
    <property type="match status" value="1"/>
</dbReference>
<feature type="domain" description="ABC transporter" evidence="5">
    <location>
        <begin position="3"/>
        <end position="230"/>
    </location>
</feature>
<dbReference type="PROSITE" id="PS50893">
    <property type="entry name" value="ABC_TRANSPORTER_2"/>
    <property type="match status" value="1"/>
</dbReference>
<dbReference type="AlphaFoldDB" id="A0AA41XEI9"/>
<accession>A0AA41XEI9</accession>
<evidence type="ECO:0000313" key="7">
    <source>
        <dbReference type="Proteomes" id="UP001156102"/>
    </source>
</evidence>
<dbReference type="InterPro" id="IPR027417">
    <property type="entry name" value="P-loop_NTPase"/>
</dbReference>
<dbReference type="Pfam" id="PF00005">
    <property type="entry name" value="ABC_tran"/>
    <property type="match status" value="1"/>
</dbReference>
<sequence>MFIEAKGLKKQFGTQAVLEDVSFSVPAGSTVGLLGPNGSGKTTIVRLLNGVIRPDGGSMLVGDWDPIRHGDEIRAHSGVLTEGAGLYFEMTGLENLRFFAKLYRAYDETRIQQLLEEFQLGEHQHKKAGTYSTGMKRRLGMIKALLHQPSLLFLDEPTNGLDPEGIQLVLSYIRKLKTEGTTILLCSHILHQLEPVCDSYLFLEQGRILESGTKVELEERYTTAVKLRVETGLAAQDTYAGYCLERLDAATVRFYLPGKEAITPLLQQLTQETWVHGAEIEERDLESLYFRIRGKSHE</sequence>
<protein>
    <submittedName>
        <fullName evidence="6">ABC transporter ATP-binding protein</fullName>
    </submittedName>
</protein>
<evidence type="ECO:0000256" key="1">
    <source>
        <dbReference type="ARBA" id="ARBA00005417"/>
    </source>
</evidence>
<proteinExistence type="inferred from homology"/>
<dbReference type="Gene3D" id="3.40.50.300">
    <property type="entry name" value="P-loop containing nucleotide triphosphate hydrolases"/>
    <property type="match status" value="1"/>
</dbReference>
<dbReference type="GO" id="GO:0005524">
    <property type="term" value="F:ATP binding"/>
    <property type="evidence" value="ECO:0007669"/>
    <property type="project" value="UniProtKB-KW"/>
</dbReference>
<evidence type="ECO:0000259" key="5">
    <source>
        <dbReference type="PROSITE" id="PS50893"/>
    </source>
</evidence>
<keyword evidence="4 6" id="KW-0067">ATP-binding</keyword>
<dbReference type="EMBL" id="JANCLT010000013">
    <property type="protein sequence ID" value="MCP8970651.1"/>
    <property type="molecule type" value="Genomic_DNA"/>
</dbReference>
<dbReference type="GO" id="GO:0016887">
    <property type="term" value="F:ATP hydrolysis activity"/>
    <property type="evidence" value="ECO:0007669"/>
    <property type="project" value="InterPro"/>
</dbReference>
<keyword evidence="2" id="KW-0813">Transport</keyword>
<keyword evidence="3" id="KW-0547">Nucleotide-binding</keyword>
<comment type="caution">
    <text evidence="6">The sequence shown here is derived from an EMBL/GenBank/DDBJ whole genome shotgun (WGS) entry which is preliminary data.</text>
</comment>
<organism evidence="6 7">
    <name type="scientific">Ectobacillus ponti</name>
    <dbReference type="NCBI Taxonomy" id="2961894"/>
    <lineage>
        <taxon>Bacteria</taxon>
        <taxon>Bacillati</taxon>
        <taxon>Bacillota</taxon>
        <taxon>Bacilli</taxon>
        <taxon>Bacillales</taxon>
        <taxon>Bacillaceae</taxon>
        <taxon>Ectobacillus</taxon>
    </lineage>
</organism>
<gene>
    <name evidence="6" type="ORF">NK662_19215</name>
</gene>
<reference evidence="6" key="1">
    <citation type="submission" date="2022-07" db="EMBL/GenBank/DDBJ databases">
        <authorList>
            <person name="Li W.-J."/>
            <person name="Deng Q.-Q."/>
        </authorList>
    </citation>
    <scope>NUCLEOTIDE SEQUENCE</scope>
    <source>
        <strain evidence="6">SYSU M60031</strain>
    </source>
</reference>
<comment type="similarity">
    <text evidence="1">Belongs to the ABC transporter superfamily.</text>
</comment>
<dbReference type="InterPro" id="IPR050763">
    <property type="entry name" value="ABC_transporter_ATP-binding"/>
</dbReference>
<evidence type="ECO:0000313" key="6">
    <source>
        <dbReference type="EMBL" id="MCP8970651.1"/>
    </source>
</evidence>
<evidence type="ECO:0000256" key="3">
    <source>
        <dbReference type="ARBA" id="ARBA00022741"/>
    </source>
</evidence>
<dbReference type="PANTHER" id="PTHR42711">
    <property type="entry name" value="ABC TRANSPORTER ATP-BINDING PROTEIN"/>
    <property type="match status" value="1"/>
</dbReference>
<keyword evidence="7" id="KW-1185">Reference proteome</keyword>
<dbReference type="SUPFAM" id="SSF52540">
    <property type="entry name" value="P-loop containing nucleoside triphosphate hydrolases"/>
    <property type="match status" value="1"/>
</dbReference>
<evidence type="ECO:0000256" key="4">
    <source>
        <dbReference type="ARBA" id="ARBA00022840"/>
    </source>
</evidence>
<evidence type="ECO:0000256" key="2">
    <source>
        <dbReference type="ARBA" id="ARBA00022448"/>
    </source>
</evidence>